<gene>
    <name evidence="2" type="ORF">CK500_01530</name>
</gene>
<evidence type="ECO:0000256" key="1">
    <source>
        <dbReference type="SAM" id="Phobius"/>
    </source>
</evidence>
<keyword evidence="1" id="KW-0472">Membrane</keyword>
<evidence type="ECO:0000313" key="2">
    <source>
        <dbReference type="EMBL" id="PAU85378.1"/>
    </source>
</evidence>
<accession>A0A2A2FKA7</accession>
<dbReference type="EMBL" id="NSKC01000001">
    <property type="protein sequence ID" value="PAU85378.1"/>
    <property type="molecule type" value="Genomic_DNA"/>
</dbReference>
<dbReference type="RefSeq" id="WP_095635494.1">
    <property type="nucleotide sequence ID" value="NZ_NSKC01000001.1"/>
</dbReference>
<name>A0A2A2FKA7_9EURY</name>
<keyword evidence="3" id="KW-1185">Reference proteome</keyword>
<reference evidence="2 3" key="1">
    <citation type="submission" date="2017-08" db="EMBL/GenBank/DDBJ databases">
        <title>The strain WRN001 was isolated from Binhai saline alkaline soil, Tianjin, China.</title>
        <authorList>
            <person name="Liu D."/>
            <person name="Zhang G."/>
        </authorList>
    </citation>
    <scope>NUCLEOTIDE SEQUENCE [LARGE SCALE GENOMIC DNA]</scope>
    <source>
        <strain evidence="2 3">WN019</strain>
    </source>
</reference>
<organism evidence="2 3">
    <name type="scientific">Halorubrum salipaludis</name>
    <dbReference type="NCBI Taxonomy" id="2032630"/>
    <lineage>
        <taxon>Archaea</taxon>
        <taxon>Methanobacteriati</taxon>
        <taxon>Methanobacteriota</taxon>
        <taxon>Stenosarchaea group</taxon>
        <taxon>Halobacteria</taxon>
        <taxon>Halobacteriales</taxon>
        <taxon>Haloferacaceae</taxon>
        <taxon>Halorubrum</taxon>
    </lineage>
</organism>
<keyword evidence="1" id="KW-1133">Transmembrane helix</keyword>
<comment type="caution">
    <text evidence="2">The sequence shown here is derived from an EMBL/GenBank/DDBJ whole genome shotgun (WGS) entry which is preliminary data.</text>
</comment>
<dbReference type="InterPro" id="IPR058293">
    <property type="entry name" value="DUF7987"/>
</dbReference>
<sequence>MVSRENAVIGTCIALTLAAALLLESLNASSPEWAPLALLLGGGVVVPLAINGALDRREEAAE</sequence>
<evidence type="ECO:0000313" key="3">
    <source>
        <dbReference type="Proteomes" id="UP000218083"/>
    </source>
</evidence>
<dbReference type="Pfam" id="PF25949">
    <property type="entry name" value="DUF7987"/>
    <property type="match status" value="1"/>
</dbReference>
<dbReference type="AlphaFoldDB" id="A0A2A2FKA7"/>
<keyword evidence="1" id="KW-0812">Transmembrane</keyword>
<dbReference type="Proteomes" id="UP000218083">
    <property type="component" value="Unassembled WGS sequence"/>
</dbReference>
<proteinExistence type="predicted"/>
<protein>
    <submittedName>
        <fullName evidence="2">Uncharacterized protein</fullName>
    </submittedName>
</protein>
<feature type="transmembrane region" description="Helical" evidence="1">
    <location>
        <begin position="33"/>
        <end position="54"/>
    </location>
</feature>